<reference evidence="2 3" key="1">
    <citation type="journal article" date="2016" name="Nat. Commun.">
        <title>Thousands of microbial genomes shed light on interconnected biogeochemical processes in an aquifer system.</title>
        <authorList>
            <person name="Anantharaman K."/>
            <person name="Brown C.T."/>
            <person name="Hug L.A."/>
            <person name="Sharon I."/>
            <person name="Castelle C.J."/>
            <person name="Probst A.J."/>
            <person name="Thomas B.C."/>
            <person name="Singh A."/>
            <person name="Wilkins M.J."/>
            <person name="Karaoz U."/>
            <person name="Brodie E.L."/>
            <person name="Williams K.H."/>
            <person name="Hubbard S.S."/>
            <person name="Banfield J.F."/>
        </authorList>
    </citation>
    <scope>NUCLEOTIDE SEQUENCE [LARGE SCALE GENOMIC DNA]</scope>
</reference>
<dbReference type="AlphaFoldDB" id="A0A1F5QCR9"/>
<evidence type="ECO:0000256" key="1">
    <source>
        <dbReference type="SAM" id="Phobius"/>
    </source>
</evidence>
<organism evidence="2 3">
    <name type="scientific">Candidatus Doudnabacteria bacterium RIFCSPLOWO2_02_FULL_48_13</name>
    <dbReference type="NCBI Taxonomy" id="1817845"/>
    <lineage>
        <taxon>Bacteria</taxon>
        <taxon>Candidatus Doudnaibacteriota</taxon>
    </lineage>
</organism>
<keyword evidence="1" id="KW-0472">Membrane</keyword>
<comment type="caution">
    <text evidence="2">The sequence shown here is derived from an EMBL/GenBank/DDBJ whole genome shotgun (WGS) entry which is preliminary data.</text>
</comment>
<name>A0A1F5QCR9_9BACT</name>
<protein>
    <submittedName>
        <fullName evidence="2">Uncharacterized protein</fullName>
    </submittedName>
</protein>
<keyword evidence="1" id="KW-1133">Transmembrane helix</keyword>
<sequence>MPQPIPPQYAKELGRINPYHQVHPIIALFFISSVVLGVGNYVWYQAIQKPLDEYRGGMCTLEAKVCPDGSQVGRTGPSCQFAKCPSESVVKALIKACPEKWYNNAMPGPIGSDDVPRQYYVYQNQRRELAEFDRGWISQNCSLQMETVY</sequence>
<gene>
    <name evidence="2" type="ORF">A3J05_02140</name>
</gene>
<accession>A0A1F5QCR9</accession>
<proteinExistence type="predicted"/>
<feature type="transmembrane region" description="Helical" evidence="1">
    <location>
        <begin position="25"/>
        <end position="44"/>
    </location>
</feature>
<evidence type="ECO:0000313" key="3">
    <source>
        <dbReference type="Proteomes" id="UP000177235"/>
    </source>
</evidence>
<evidence type="ECO:0000313" key="2">
    <source>
        <dbReference type="EMBL" id="OGE99984.1"/>
    </source>
</evidence>
<keyword evidence="1" id="KW-0812">Transmembrane</keyword>
<dbReference type="Proteomes" id="UP000177235">
    <property type="component" value="Unassembled WGS sequence"/>
</dbReference>
<dbReference type="EMBL" id="MFFF01000005">
    <property type="protein sequence ID" value="OGE99984.1"/>
    <property type="molecule type" value="Genomic_DNA"/>
</dbReference>